<dbReference type="Pfam" id="PF13976">
    <property type="entry name" value="gag_pre-integrs"/>
    <property type="match status" value="1"/>
</dbReference>
<dbReference type="PANTHER" id="PTHR42648:SF32">
    <property type="entry name" value="RIBONUCLEASE H-LIKE DOMAIN, GAG-PRE-INTEGRASE DOMAIN PROTEIN-RELATED"/>
    <property type="match status" value="1"/>
</dbReference>
<protein>
    <recommendedName>
        <fullName evidence="2">GAG-pre-integrase domain-containing protein</fullName>
    </recommendedName>
</protein>
<evidence type="ECO:0000256" key="1">
    <source>
        <dbReference type="SAM" id="SignalP"/>
    </source>
</evidence>
<evidence type="ECO:0000259" key="2">
    <source>
        <dbReference type="Pfam" id="PF13976"/>
    </source>
</evidence>
<feature type="chain" id="PRO_5017075471" description="GAG-pre-integrase domain-containing protein" evidence="1">
    <location>
        <begin position="29"/>
        <end position="314"/>
    </location>
</feature>
<name>A0A371FG95_MUCPR</name>
<dbReference type="PANTHER" id="PTHR42648">
    <property type="entry name" value="TRANSPOSASE, PUTATIVE-RELATED"/>
    <property type="match status" value="1"/>
</dbReference>
<sequence length="314" mass="36527">MRCYKQGSFNLTLVLILVLSCWLRRRMRVEDFVKFGHISYDYRERPKGLLKSSKTNPKGPRKFGKETPIMVLGKWVLTSHDRRIIEIQSTEQSQLCDSSYDVSFNKEECIVDNSKCFIIFSIKRQNNLYKIDLEDLTNQNITCLVSINDDQWTWHKKLGHESLRLISNLKKHNLVRGLPSLVYKVDMLCNSCQKGKQIKRFFESKNIVSNSKPLELLHIDLFEPTRTTLLGGKHYGLVMFLAHKDESFKVFSVFCKHIQNEKVLILLLSKVIMGENLKMKTFNSSVKNMKFIIIFSVQELLNGIVLSKGKNRSL</sequence>
<dbReference type="EMBL" id="QJKJ01009196">
    <property type="protein sequence ID" value="RDX77354.1"/>
    <property type="molecule type" value="Genomic_DNA"/>
</dbReference>
<comment type="caution">
    <text evidence="3">The sequence shown here is derived from an EMBL/GenBank/DDBJ whole genome shotgun (WGS) entry which is preliminary data.</text>
</comment>
<dbReference type="Proteomes" id="UP000257109">
    <property type="component" value="Unassembled WGS sequence"/>
</dbReference>
<dbReference type="InterPro" id="IPR025724">
    <property type="entry name" value="GAG-pre-integrase_dom"/>
</dbReference>
<organism evidence="3 4">
    <name type="scientific">Mucuna pruriens</name>
    <name type="common">Velvet bean</name>
    <name type="synonym">Dolichos pruriens</name>
    <dbReference type="NCBI Taxonomy" id="157652"/>
    <lineage>
        <taxon>Eukaryota</taxon>
        <taxon>Viridiplantae</taxon>
        <taxon>Streptophyta</taxon>
        <taxon>Embryophyta</taxon>
        <taxon>Tracheophyta</taxon>
        <taxon>Spermatophyta</taxon>
        <taxon>Magnoliopsida</taxon>
        <taxon>eudicotyledons</taxon>
        <taxon>Gunneridae</taxon>
        <taxon>Pentapetalae</taxon>
        <taxon>rosids</taxon>
        <taxon>fabids</taxon>
        <taxon>Fabales</taxon>
        <taxon>Fabaceae</taxon>
        <taxon>Papilionoideae</taxon>
        <taxon>50 kb inversion clade</taxon>
        <taxon>NPAAA clade</taxon>
        <taxon>indigoferoid/millettioid clade</taxon>
        <taxon>Phaseoleae</taxon>
        <taxon>Mucuna</taxon>
    </lineage>
</organism>
<feature type="domain" description="GAG-pre-integrase" evidence="2">
    <location>
        <begin position="127"/>
        <end position="197"/>
    </location>
</feature>
<dbReference type="InterPro" id="IPR039537">
    <property type="entry name" value="Retrotran_Ty1/copia-like"/>
</dbReference>
<keyword evidence="4" id="KW-1185">Reference proteome</keyword>
<feature type="non-terminal residue" evidence="3">
    <location>
        <position position="1"/>
    </location>
</feature>
<evidence type="ECO:0000313" key="4">
    <source>
        <dbReference type="Proteomes" id="UP000257109"/>
    </source>
</evidence>
<proteinExistence type="predicted"/>
<dbReference type="PROSITE" id="PS51257">
    <property type="entry name" value="PROKAR_LIPOPROTEIN"/>
    <property type="match status" value="1"/>
</dbReference>
<reference evidence="3" key="1">
    <citation type="submission" date="2018-05" db="EMBL/GenBank/DDBJ databases">
        <title>Draft genome of Mucuna pruriens seed.</title>
        <authorList>
            <person name="Nnadi N.E."/>
            <person name="Vos R."/>
            <person name="Hasami M.H."/>
            <person name="Devisetty U.K."/>
            <person name="Aguiy J.C."/>
        </authorList>
    </citation>
    <scope>NUCLEOTIDE SEQUENCE [LARGE SCALE GENOMIC DNA]</scope>
    <source>
        <strain evidence="3">JCA_2017</strain>
    </source>
</reference>
<dbReference type="AlphaFoldDB" id="A0A371FG95"/>
<feature type="signal peptide" evidence="1">
    <location>
        <begin position="1"/>
        <end position="28"/>
    </location>
</feature>
<evidence type="ECO:0000313" key="3">
    <source>
        <dbReference type="EMBL" id="RDX77354.1"/>
    </source>
</evidence>
<accession>A0A371FG95</accession>
<keyword evidence="1" id="KW-0732">Signal</keyword>
<gene>
    <name evidence="3" type="ORF">CR513_42541</name>
</gene>